<dbReference type="AlphaFoldDB" id="A0A9Q3BK73"/>
<feature type="compositionally biased region" description="Basic and acidic residues" evidence="1">
    <location>
        <begin position="99"/>
        <end position="121"/>
    </location>
</feature>
<dbReference type="EMBL" id="AVOT02001342">
    <property type="protein sequence ID" value="MBW0466610.1"/>
    <property type="molecule type" value="Genomic_DNA"/>
</dbReference>
<comment type="caution">
    <text evidence="2">The sequence shown here is derived from an EMBL/GenBank/DDBJ whole genome shotgun (WGS) entry which is preliminary data.</text>
</comment>
<feature type="compositionally biased region" description="Low complexity" evidence="1">
    <location>
        <begin position="65"/>
        <end position="77"/>
    </location>
</feature>
<sequence>MFPGKLSDPPNIEADQLQLATDLDQTLIKSSPKVSQHEKEVSPQRNNLEIGSPIPSRSDPESDPTENSTEETTTKTNQPALSRTDPEPDPNPPPKGKIRRYEWIPENEPPPKEILGKVGDPRNIIESRRQCKHSANAFSLLDKECPKNFHQPMKSDLNKHWEDAIQKELESMENTKFSPPFPQKNT</sequence>
<protein>
    <submittedName>
        <fullName evidence="2">Uncharacterized protein</fullName>
    </submittedName>
</protein>
<evidence type="ECO:0000313" key="2">
    <source>
        <dbReference type="EMBL" id="MBW0466610.1"/>
    </source>
</evidence>
<evidence type="ECO:0000256" key="1">
    <source>
        <dbReference type="SAM" id="MobiDB-lite"/>
    </source>
</evidence>
<organism evidence="2 3">
    <name type="scientific">Austropuccinia psidii MF-1</name>
    <dbReference type="NCBI Taxonomy" id="1389203"/>
    <lineage>
        <taxon>Eukaryota</taxon>
        <taxon>Fungi</taxon>
        <taxon>Dikarya</taxon>
        <taxon>Basidiomycota</taxon>
        <taxon>Pucciniomycotina</taxon>
        <taxon>Pucciniomycetes</taxon>
        <taxon>Pucciniales</taxon>
        <taxon>Sphaerophragmiaceae</taxon>
        <taxon>Austropuccinia</taxon>
    </lineage>
</organism>
<name>A0A9Q3BK73_9BASI</name>
<reference evidence="2" key="1">
    <citation type="submission" date="2021-03" db="EMBL/GenBank/DDBJ databases">
        <title>Draft genome sequence of rust myrtle Austropuccinia psidii MF-1, a brazilian biotype.</title>
        <authorList>
            <person name="Quecine M.C."/>
            <person name="Pachon D.M.R."/>
            <person name="Bonatelli M.L."/>
            <person name="Correr F.H."/>
            <person name="Franceschini L.M."/>
            <person name="Leite T.F."/>
            <person name="Margarido G.R.A."/>
            <person name="Almeida C.A."/>
            <person name="Ferrarezi J.A."/>
            <person name="Labate C.A."/>
        </authorList>
    </citation>
    <scope>NUCLEOTIDE SEQUENCE</scope>
    <source>
        <strain evidence="2">MF-1</strain>
    </source>
</reference>
<gene>
    <name evidence="2" type="ORF">O181_006325</name>
</gene>
<keyword evidence="3" id="KW-1185">Reference proteome</keyword>
<dbReference type="Proteomes" id="UP000765509">
    <property type="component" value="Unassembled WGS sequence"/>
</dbReference>
<accession>A0A9Q3BK73</accession>
<proteinExistence type="predicted"/>
<evidence type="ECO:0000313" key="3">
    <source>
        <dbReference type="Proteomes" id="UP000765509"/>
    </source>
</evidence>
<feature type="region of interest" description="Disordered" evidence="1">
    <location>
        <begin position="23"/>
        <end position="121"/>
    </location>
</feature>